<keyword evidence="3" id="KW-0472">Membrane</keyword>
<dbReference type="GeneID" id="28661801"/>
<name>A0A0M3V1W2_9BACT</name>
<feature type="transmembrane region" description="Helical" evidence="3">
    <location>
        <begin position="296"/>
        <end position="316"/>
    </location>
</feature>
<dbReference type="CDD" id="cd00761">
    <property type="entry name" value="Glyco_tranf_GTA_type"/>
    <property type="match status" value="1"/>
</dbReference>
<dbReference type="PANTHER" id="PTHR22916:SF51">
    <property type="entry name" value="GLYCOSYLTRANSFERASE EPSH-RELATED"/>
    <property type="match status" value="1"/>
</dbReference>
<organism evidence="5 6">
    <name type="scientific">Campylobacter concisus</name>
    <dbReference type="NCBI Taxonomy" id="199"/>
    <lineage>
        <taxon>Bacteria</taxon>
        <taxon>Pseudomonadati</taxon>
        <taxon>Campylobacterota</taxon>
        <taxon>Epsilonproteobacteria</taxon>
        <taxon>Campylobacterales</taxon>
        <taxon>Campylobacteraceae</taxon>
        <taxon>Campylobacter</taxon>
    </lineage>
</organism>
<evidence type="ECO:0000259" key="4">
    <source>
        <dbReference type="Pfam" id="PF00535"/>
    </source>
</evidence>
<dbReference type="InterPro" id="IPR001173">
    <property type="entry name" value="Glyco_trans_2-like"/>
</dbReference>
<dbReference type="AlphaFoldDB" id="A0A0M3V1W2"/>
<evidence type="ECO:0000256" key="3">
    <source>
        <dbReference type="SAM" id="Phobius"/>
    </source>
</evidence>
<dbReference type="KEGG" id="ccoc:CCON33237_0134"/>
<keyword evidence="3" id="KW-0812">Transmembrane</keyword>
<dbReference type="PATRIC" id="fig|199.248.peg.154"/>
<dbReference type="SUPFAM" id="SSF53448">
    <property type="entry name" value="Nucleotide-diphospho-sugar transferases"/>
    <property type="match status" value="1"/>
</dbReference>
<dbReference type="GO" id="GO:0016758">
    <property type="term" value="F:hexosyltransferase activity"/>
    <property type="evidence" value="ECO:0007669"/>
    <property type="project" value="UniProtKB-ARBA"/>
</dbReference>
<accession>A0A0M3V1W2</accession>
<sequence>MKDYDVSIIVPIYNVEKYIEKCATTLLEQDYNNIEYIFVNDCTPDSSMKILKDIIERYPNRKNHVKIINKIKNEGLPQARKSGLKISSGKYILHVDSDDWVDKDMVSSLINEARKSYADIVCFDYIKEFNKKSVVKSFFYTKNHPKSNLNFVKAILSHEISVSMCDKLVKRELYENVEFPHFSHCEDSFVNLQLFYEAKKITHITKPFYHYRTNPNSLSSSFSNNKKALGDFADFSIAVKKFLIQKDLFDEYFKFHIPTILKFTLDYSESDFKKQIIAICPEANNIKYVFQINRNIIYKILYSTVFIGFPQIFVFAKKVFIKLRNF</sequence>
<dbReference type="Gene3D" id="3.90.550.10">
    <property type="entry name" value="Spore Coat Polysaccharide Biosynthesis Protein SpsA, Chain A"/>
    <property type="match status" value="1"/>
</dbReference>
<evidence type="ECO:0000256" key="1">
    <source>
        <dbReference type="ARBA" id="ARBA00022676"/>
    </source>
</evidence>
<proteinExistence type="predicted"/>
<protein>
    <submittedName>
        <fullName evidence="5">Glycosyltransferase, family 2</fullName>
    </submittedName>
</protein>
<reference evidence="6" key="1">
    <citation type="submission" date="2015-08" db="EMBL/GenBank/DDBJ databases">
        <title>Comparative genomics of the Campylobacter concisus group.</title>
        <authorList>
            <person name="Miller W.G."/>
            <person name="Yee E."/>
            <person name="Chapman M.H."/>
            <person name="Huynh S."/>
            <person name="Bono J.L."/>
            <person name="On S.L.W."/>
            <person name="St Leger J."/>
            <person name="Foster G."/>
            <person name="Parker C.T."/>
        </authorList>
    </citation>
    <scope>NUCLEOTIDE SEQUENCE [LARGE SCALE GENOMIC DNA]</scope>
    <source>
        <strain evidence="6">ATCC 33237</strain>
    </source>
</reference>
<evidence type="ECO:0000313" key="6">
    <source>
        <dbReference type="Proteomes" id="UP000066049"/>
    </source>
</evidence>
<keyword evidence="2 5" id="KW-0808">Transferase</keyword>
<dbReference type="RefSeq" id="WP_054195964.1">
    <property type="nucleotide sequence ID" value="NZ_CABMKQ010000024.1"/>
</dbReference>
<gene>
    <name evidence="5" type="ORF">CCON33237_0134</name>
</gene>
<keyword evidence="1" id="KW-0328">Glycosyltransferase</keyword>
<dbReference type="PANTHER" id="PTHR22916">
    <property type="entry name" value="GLYCOSYLTRANSFERASE"/>
    <property type="match status" value="1"/>
</dbReference>
<evidence type="ECO:0000313" key="5">
    <source>
        <dbReference type="EMBL" id="ALF46858.1"/>
    </source>
</evidence>
<dbReference type="EMBL" id="CP012541">
    <property type="protein sequence ID" value="ALF46858.1"/>
    <property type="molecule type" value="Genomic_DNA"/>
</dbReference>
<dbReference type="Proteomes" id="UP000066049">
    <property type="component" value="Chromosome"/>
</dbReference>
<feature type="domain" description="Glycosyltransferase 2-like" evidence="4">
    <location>
        <begin position="7"/>
        <end position="132"/>
    </location>
</feature>
<dbReference type="Pfam" id="PF00535">
    <property type="entry name" value="Glycos_transf_2"/>
    <property type="match status" value="1"/>
</dbReference>
<dbReference type="InterPro" id="IPR029044">
    <property type="entry name" value="Nucleotide-diphossugar_trans"/>
</dbReference>
<evidence type="ECO:0000256" key="2">
    <source>
        <dbReference type="ARBA" id="ARBA00022679"/>
    </source>
</evidence>
<keyword evidence="3" id="KW-1133">Transmembrane helix</keyword>